<keyword evidence="5 10" id="KW-0031">Aminopeptidase</keyword>
<keyword evidence="7" id="KW-0479">Metal-binding</keyword>
<evidence type="ECO:0000256" key="5">
    <source>
        <dbReference type="ARBA" id="ARBA00022438"/>
    </source>
</evidence>
<comment type="similarity">
    <text evidence="4">Belongs to the peptidase M29 family.</text>
</comment>
<evidence type="ECO:0000313" key="11">
    <source>
        <dbReference type="Proteomes" id="UP000095594"/>
    </source>
</evidence>
<evidence type="ECO:0000256" key="8">
    <source>
        <dbReference type="ARBA" id="ARBA00022801"/>
    </source>
</evidence>
<keyword evidence="9" id="KW-0482">Metalloprotease</keyword>
<evidence type="ECO:0000313" key="10">
    <source>
        <dbReference type="EMBL" id="CUO27034.1"/>
    </source>
</evidence>
<dbReference type="GO" id="GO:0046872">
    <property type="term" value="F:metal ion binding"/>
    <property type="evidence" value="ECO:0007669"/>
    <property type="project" value="UniProtKB-KW"/>
</dbReference>
<dbReference type="EMBL" id="CYZX01000007">
    <property type="protein sequence ID" value="CUO27034.1"/>
    <property type="molecule type" value="Genomic_DNA"/>
</dbReference>
<keyword evidence="8 10" id="KW-0378">Hydrolase</keyword>
<dbReference type="InterPro" id="IPR052170">
    <property type="entry name" value="M29_Exopeptidase"/>
</dbReference>
<dbReference type="SUPFAM" id="SSF144052">
    <property type="entry name" value="Thermophilic metalloprotease-like"/>
    <property type="match status" value="1"/>
</dbReference>
<protein>
    <submittedName>
        <fullName evidence="10">Aminopeptidase</fullName>
        <ecNumber evidence="10">3.4.11.-</ecNumber>
    </submittedName>
</protein>
<evidence type="ECO:0000256" key="3">
    <source>
        <dbReference type="ARBA" id="ARBA00001947"/>
    </source>
</evidence>
<comment type="cofactor">
    <cofactor evidence="1">
        <name>Co(2+)</name>
        <dbReference type="ChEBI" id="CHEBI:48828"/>
    </cofactor>
</comment>
<proteinExistence type="inferred from homology"/>
<evidence type="ECO:0000256" key="4">
    <source>
        <dbReference type="ARBA" id="ARBA00008236"/>
    </source>
</evidence>
<accession>A0A174DNK3</accession>
<dbReference type="RefSeq" id="WP_055264773.1">
    <property type="nucleotide sequence ID" value="NZ_CABIXQ010000007.1"/>
</dbReference>
<comment type="cofactor">
    <cofactor evidence="2">
        <name>Mg(2+)</name>
        <dbReference type="ChEBI" id="CHEBI:18420"/>
    </cofactor>
</comment>
<dbReference type="PANTHER" id="PTHR34448:SF3">
    <property type="entry name" value="AMINOPEPTIDASE AMPS"/>
    <property type="match status" value="1"/>
</dbReference>
<sequence length="408" mass="45370">MNNDLLRKYAKLAVKTGVNIQNGDTLVINSPIETAEFARLITEEAYKSGAKDVVVHYGDQQLTKIKLENSSIETISNVPEWFGESYNYYSRIGACFISISANDPDGLKGISVDKIGAHQKARSLALKEYYENSMSNKNRWCVLSYPTMPWAKKVFPNLSDDEAFEKLFKAILDASRVTTEDPIKAWDEHNAELKKNLDFLNSKNFKSLTLTNSKGTNLTVELPYNHTWAGGLEESASGIGFNANIPTEEAFTLPKKDGVNGIVYSSKPLSYGGNLIDNFSITFKDGKVIDFTAEEGYEVLKQMLDSDEGAKYLGEVALVPYDSPISNSNLIFYNTLFDENAACHLAFGKAYPCFKDADTLTKEELEERGTNESNIHVDFMIGTEDLSITGLTESGEVIQVFKNGNWAF</sequence>
<dbReference type="Proteomes" id="UP000095594">
    <property type="component" value="Unassembled WGS sequence"/>
</dbReference>
<evidence type="ECO:0000256" key="6">
    <source>
        <dbReference type="ARBA" id="ARBA00022670"/>
    </source>
</evidence>
<dbReference type="EC" id="3.4.11.-" evidence="10"/>
<dbReference type="GO" id="GO:0006508">
    <property type="term" value="P:proteolysis"/>
    <property type="evidence" value="ECO:0007669"/>
    <property type="project" value="UniProtKB-KW"/>
</dbReference>
<gene>
    <name evidence="10" type="ORF">ERS852471_01244</name>
</gene>
<dbReference type="Pfam" id="PF02073">
    <property type="entry name" value="Peptidase_M29"/>
    <property type="match status" value="1"/>
</dbReference>
<dbReference type="InterPro" id="IPR035097">
    <property type="entry name" value="M29_N-terminal"/>
</dbReference>
<evidence type="ECO:0000256" key="9">
    <source>
        <dbReference type="ARBA" id="ARBA00023049"/>
    </source>
</evidence>
<dbReference type="AlphaFoldDB" id="A0A174DNK3"/>
<comment type="cofactor">
    <cofactor evidence="3">
        <name>Zn(2+)</name>
        <dbReference type="ChEBI" id="CHEBI:29105"/>
    </cofactor>
</comment>
<evidence type="ECO:0000256" key="2">
    <source>
        <dbReference type="ARBA" id="ARBA00001946"/>
    </source>
</evidence>
<evidence type="ECO:0000256" key="1">
    <source>
        <dbReference type="ARBA" id="ARBA00001941"/>
    </source>
</evidence>
<name>A0A174DNK3_9CLOT</name>
<organism evidence="10 11">
    <name type="scientific">Clostridium disporicum</name>
    <dbReference type="NCBI Taxonomy" id="84024"/>
    <lineage>
        <taxon>Bacteria</taxon>
        <taxon>Bacillati</taxon>
        <taxon>Bacillota</taxon>
        <taxon>Clostridia</taxon>
        <taxon>Eubacteriales</taxon>
        <taxon>Clostridiaceae</taxon>
        <taxon>Clostridium</taxon>
    </lineage>
</organism>
<dbReference type="OrthoDB" id="9803993at2"/>
<dbReference type="GO" id="GO:0008237">
    <property type="term" value="F:metallopeptidase activity"/>
    <property type="evidence" value="ECO:0007669"/>
    <property type="project" value="UniProtKB-KW"/>
</dbReference>
<evidence type="ECO:0000256" key="7">
    <source>
        <dbReference type="ARBA" id="ARBA00022723"/>
    </source>
</evidence>
<reference evidence="10 11" key="1">
    <citation type="submission" date="2015-09" db="EMBL/GenBank/DDBJ databases">
        <authorList>
            <consortium name="Pathogen Informatics"/>
        </authorList>
    </citation>
    <scope>NUCLEOTIDE SEQUENCE [LARGE SCALE GENOMIC DNA]</scope>
    <source>
        <strain evidence="10 11">2789STDY5834856</strain>
    </source>
</reference>
<dbReference type="PANTHER" id="PTHR34448">
    <property type="entry name" value="AMINOPEPTIDASE"/>
    <property type="match status" value="1"/>
</dbReference>
<dbReference type="Gene3D" id="3.40.1830.10">
    <property type="entry name" value="Thermophilic metalloprotease (M29)"/>
    <property type="match status" value="1"/>
</dbReference>
<keyword evidence="6" id="KW-0645">Protease</keyword>
<dbReference type="InterPro" id="IPR000787">
    <property type="entry name" value="Peptidase_M29"/>
</dbReference>
<dbReference type="PRINTS" id="PR00919">
    <property type="entry name" value="THERMOPTASE"/>
</dbReference>
<dbReference type="GO" id="GO:0004177">
    <property type="term" value="F:aminopeptidase activity"/>
    <property type="evidence" value="ECO:0007669"/>
    <property type="project" value="UniProtKB-KW"/>
</dbReference>